<dbReference type="AlphaFoldDB" id="A0A835W646"/>
<dbReference type="EMBL" id="JAEHOD010000047">
    <property type="protein sequence ID" value="KAG2437066.1"/>
    <property type="molecule type" value="Genomic_DNA"/>
</dbReference>
<protein>
    <submittedName>
        <fullName evidence="1">Uncharacterized protein</fullName>
    </submittedName>
</protein>
<comment type="caution">
    <text evidence="1">The sequence shown here is derived from an EMBL/GenBank/DDBJ whole genome shotgun (WGS) entry which is preliminary data.</text>
</comment>
<gene>
    <name evidence="1" type="ORF">HYH02_011326</name>
</gene>
<sequence>MSLKRRRESSFLLADVEPDIHIRIHAQDEPLKAHYDLLKLFSVVARDLPRDASSNCTVWDLSGLVLGGESQPVSAELVQMWLGWLYVRVDASRREPALTDLLDDARCLLLFAGTCDTVIQDIGRSLASKPGLALKVVMGTGAERKELQLLLEGSLYCLHENGLGERRAPTSLRTAYDGLDNSAVQPAVAAALEEWLALAGQLHLVLLVRKLMAFAKTQMTYWHGLSILGPSVVQVLSPRVLKLLPPEVVYEAVAWRFLQPEPLDTVLGLSEPCKMLRPPGMFYDSVEGEASVHRTGDTERNTIKFSTGNILYLNLSLGGPGRQQLGELVAEVVHRAVEDEAAGPSVAQGSS</sequence>
<accession>A0A835W646</accession>
<organism evidence="1 2">
    <name type="scientific">Chlamydomonas schloesseri</name>
    <dbReference type="NCBI Taxonomy" id="2026947"/>
    <lineage>
        <taxon>Eukaryota</taxon>
        <taxon>Viridiplantae</taxon>
        <taxon>Chlorophyta</taxon>
        <taxon>core chlorophytes</taxon>
        <taxon>Chlorophyceae</taxon>
        <taxon>CS clade</taxon>
        <taxon>Chlamydomonadales</taxon>
        <taxon>Chlamydomonadaceae</taxon>
        <taxon>Chlamydomonas</taxon>
    </lineage>
</organism>
<reference evidence="1" key="1">
    <citation type="journal article" date="2020" name="bioRxiv">
        <title>Comparative genomics of Chlamydomonas.</title>
        <authorList>
            <person name="Craig R.J."/>
            <person name="Hasan A.R."/>
            <person name="Ness R.W."/>
            <person name="Keightley P.D."/>
        </authorList>
    </citation>
    <scope>NUCLEOTIDE SEQUENCE</scope>
    <source>
        <strain evidence="1">CCAP 11/173</strain>
    </source>
</reference>
<keyword evidence="2" id="KW-1185">Reference proteome</keyword>
<dbReference type="Proteomes" id="UP000613740">
    <property type="component" value="Unassembled WGS sequence"/>
</dbReference>
<proteinExistence type="predicted"/>
<evidence type="ECO:0000313" key="2">
    <source>
        <dbReference type="Proteomes" id="UP000613740"/>
    </source>
</evidence>
<name>A0A835W646_9CHLO</name>
<evidence type="ECO:0000313" key="1">
    <source>
        <dbReference type="EMBL" id="KAG2437066.1"/>
    </source>
</evidence>
<dbReference type="OrthoDB" id="540030at2759"/>